<accession>A0A0S2HV37</accession>
<dbReference type="EMBL" id="CP013118">
    <property type="protein sequence ID" value="ALO13901.1"/>
    <property type="molecule type" value="Genomic_DNA"/>
</dbReference>
<protein>
    <submittedName>
        <fullName evidence="1">Uncharacterized protein</fullName>
    </submittedName>
</protein>
<dbReference type="KEGG" id="blq:L21SP5_00221"/>
<dbReference type="STRING" id="1307839.L21SP5_00221"/>
<evidence type="ECO:0000313" key="2">
    <source>
        <dbReference type="Proteomes" id="UP000064893"/>
    </source>
</evidence>
<organism evidence="1 2">
    <name type="scientific">Salinivirga cyanobacteriivorans</name>
    <dbReference type="NCBI Taxonomy" id="1307839"/>
    <lineage>
        <taxon>Bacteria</taxon>
        <taxon>Pseudomonadati</taxon>
        <taxon>Bacteroidota</taxon>
        <taxon>Bacteroidia</taxon>
        <taxon>Bacteroidales</taxon>
        <taxon>Salinivirgaceae</taxon>
        <taxon>Salinivirga</taxon>
    </lineage>
</organism>
<gene>
    <name evidence="1" type="ORF">L21SP5_00221</name>
</gene>
<keyword evidence="2" id="KW-1185">Reference proteome</keyword>
<reference evidence="1 2" key="1">
    <citation type="submission" date="2015-11" db="EMBL/GenBank/DDBJ databases">
        <title>Description and complete genome sequence of a novel strain predominating in hypersaline microbial mats and representing a new family of the Bacteriodetes phylum.</title>
        <authorList>
            <person name="Spring S."/>
            <person name="Bunk B."/>
            <person name="Sproer C."/>
            <person name="Klenk H.-P."/>
        </authorList>
    </citation>
    <scope>NUCLEOTIDE SEQUENCE [LARGE SCALE GENOMIC DNA]</scope>
    <source>
        <strain evidence="1 2">L21-Spi-D4</strain>
    </source>
</reference>
<evidence type="ECO:0000313" key="1">
    <source>
        <dbReference type="EMBL" id="ALO13901.1"/>
    </source>
</evidence>
<dbReference type="AlphaFoldDB" id="A0A0S2HV37"/>
<dbReference type="Proteomes" id="UP000064893">
    <property type="component" value="Chromosome"/>
</dbReference>
<sequence>MIIIISIIFLLKNQKQSKERDNCFVCFYTDKNIEKDKRNCYVLIKEKRHDSLFLLKISNHFVYEGKFSIKADTLKYYFGEVIGSKRDVGEEWISSSQFFDKQKMIITRKYDTVISSIQMKNCVSIESNPLIGFKQQSQKIDICLDNSILIKSRHYENNRIVTSKGLDSLIFTKHLNKKVLKKIIRTDKTIYNKIKVLQ</sequence>
<name>A0A0S2HV37_9BACT</name>
<dbReference type="RefSeq" id="WP_157754506.1">
    <property type="nucleotide sequence ID" value="NZ_CP013118.1"/>
</dbReference>
<proteinExistence type="predicted"/>